<dbReference type="InParanoid" id="G4Z445"/>
<dbReference type="AlphaFoldDB" id="G4Z445"/>
<protein>
    <submittedName>
        <fullName evidence="2">Uncharacterized protein</fullName>
    </submittedName>
</protein>
<feature type="compositionally biased region" description="Basic and acidic residues" evidence="1">
    <location>
        <begin position="172"/>
        <end position="186"/>
    </location>
</feature>
<dbReference type="RefSeq" id="XP_009524956.1">
    <property type="nucleotide sequence ID" value="XM_009526661.1"/>
</dbReference>
<feature type="region of interest" description="Disordered" evidence="1">
    <location>
        <begin position="162"/>
        <end position="247"/>
    </location>
</feature>
<evidence type="ECO:0000256" key="1">
    <source>
        <dbReference type="SAM" id="MobiDB-lite"/>
    </source>
</evidence>
<dbReference type="KEGG" id="psoj:PHYSODRAFT_256249"/>
<dbReference type="EMBL" id="JH159153">
    <property type="protein sequence ID" value="EGZ22239.1"/>
    <property type="molecule type" value="Genomic_DNA"/>
</dbReference>
<dbReference type="Proteomes" id="UP000002640">
    <property type="component" value="Unassembled WGS sequence"/>
</dbReference>
<proteinExistence type="predicted"/>
<keyword evidence="3" id="KW-1185">Reference proteome</keyword>
<evidence type="ECO:0000313" key="3">
    <source>
        <dbReference type="Proteomes" id="UP000002640"/>
    </source>
</evidence>
<accession>G4Z445</accession>
<organism evidence="2 3">
    <name type="scientific">Phytophthora sojae (strain P6497)</name>
    <name type="common">Soybean stem and root rot agent</name>
    <name type="synonym">Phytophthora megasperma f. sp. glycines</name>
    <dbReference type="NCBI Taxonomy" id="1094619"/>
    <lineage>
        <taxon>Eukaryota</taxon>
        <taxon>Sar</taxon>
        <taxon>Stramenopiles</taxon>
        <taxon>Oomycota</taxon>
        <taxon>Peronosporomycetes</taxon>
        <taxon>Peronosporales</taxon>
        <taxon>Peronosporaceae</taxon>
        <taxon>Phytophthora</taxon>
    </lineage>
</organism>
<name>G4Z445_PHYSP</name>
<sequence length="529" mass="57573">MACRLRESTLQAVRTVANVPHRNNLHAVVQPGCTTKRRASKPGLKSLARGTYPPAVLKKNTRPRLGVDEVKSHAEPGSAGQEDGACEDRCASLGPGPRRYKKCLPGILSLYGPPVVVIVNRLSIPEYRERHKAKRDALAAKAAGRTTQSEIVLEGSSVVNDAVDYEDDDVEMKEGEASSNKRKESIDSDSLDPHAGSRRPRERDDSDASSSKRSRGESDTPLSAAGALSSPRDVVTSSSPRAAQAARDPWMLSASEIANRVGNTVPPNEIPLYVCSGIHDDAVAEEQHFDPLTNQMRNYYIGLFHELRYFSSKKTSSRSKVPEWQAHCQSWNAFVENFNKKPAAYRERVKHARERFETFSTRGRLEQLHRSSVDVGIPCAVPEGHQCTLCLPGAARLSDRDLNGYTTIRVPESLKDLRAKFLARKERDDRGASGAVGDHSARTTFASARVEPWASRIGGGGGGNTPRSREFAALKQDMATLRAQVAQASQTASDISVDVGGRVVRLVQRVRALEPRFAPAGASASGPPS</sequence>
<evidence type="ECO:0000313" key="2">
    <source>
        <dbReference type="EMBL" id="EGZ22239.1"/>
    </source>
</evidence>
<gene>
    <name evidence="2" type="ORF">PHYSODRAFT_256249</name>
</gene>
<reference evidence="2 3" key="1">
    <citation type="journal article" date="2006" name="Science">
        <title>Phytophthora genome sequences uncover evolutionary origins and mechanisms of pathogenesis.</title>
        <authorList>
            <person name="Tyler B.M."/>
            <person name="Tripathy S."/>
            <person name="Zhang X."/>
            <person name="Dehal P."/>
            <person name="Jiang R.H."/>
            <person name="Aerts A."/>
            <person name="Arredondo F.D."/>
            <person name="Baxter L."/>
            <person name="Bensasson D."/>
            <person name="Beynon J.L."/>
            <person name="Chapman J."/>
            <person name="Damasceno C.M."/>
            <person name="Dorrance A.E."/>
            <person name="Dou D."/>
            <person name="Dickerman A.W."/>
            <person name="Dubchak I.L."/>
            <person name="Garbelotto M."/>
            <person name="Gijzen M."/>
            <person name="Gordon S.G."/>
            <person name="Govers F."/>
            <person name="Grunwald N.J."/>
            <person name="Huang W."/>
            <person name="Ivors K.L."/>
            <person name="Jones R.W."/>
            <person name="Kamoun S."/>
            <person name="Krampis K."/>
            <person name="Lamour K.H."/>
            <person name="Lee M.K."/>
            <person name="McDonald W.H."/>
            <person name="Medina M."/>
            <person name="Meijer H.J."/>
            <person name="Nordberg E.K."/>
            <person name="Maclean D.J."/>
            <person name="Ospina-Giraldo M.D."/>
            <person name="Morris P.F."/>
            <person name="Phuntumart V."/>
            <person name="Putnam N.H."/>
            <person name="Rash S."/>
            <person name="Rose J.K."/>
            <person name="Sakihama Y."/>
            <person name="Salamov A.A."/>
            <person name="Savidor A."/>
            <person name="Scheuring C.F."/>
            <person name="Smith B.M."/>
            <person name="Sobral B.W."/>
            <person name="Terry A."/>
            <person name="Torto-Alalibo T.A."/>
            <person name="Win J."/>
            <person name="Xu Z."/>
            <person name="Zhang H."/>
            <person name="Grigoriev I.V."/>
            <person name="Rokhsar D.S."/>
            <person name="Boore J.L."/>
        </authorList>
    </citation>
    <scope>NUCLEOTIDE SEQUENCE [LARGE SCALE GENOMIC DNA]</scope>
    <source>
        <strain evidence="2 3">P6497</strain>
    </source>
</reference>
<dbReference type="GeneID" id="20638716"/>